<comment type="caution">
    <text evidence="4">The sequence shown here is derived from an EMBL/GenBank/DDBJ whole genome shotgun (WGS) entry which is preliminary data.</text>
</comment>
<dbReference type="InterPro" id="IPR005116">
    <property type="entry name" value="Transp-assoc_OB_typ1"/>
</dbReference>
<evidence type="ECO:0000256" key="2">
    <source>
        <dbReference type="PROSITE-ProRule" id="PRU01213"/>
    </source>
</evidence>
<dbReference type="GO" id="GO:0015689">
    <property type="term" value="P:molybdate ion transport"/>
    <property type="evidence" value="ECO:0007669"/>
    <property type="project" value="InterPro"/>
</dbReference>
<dbReference type="InterPro" id="IPR004606">
    <property type="entry name" value="Mop_domain"/>
</dbReference>
<evidence type="ECO:0000259" key="3">
    <source>
        <dbReference type="PROSITE" id="PS51866"/>
    </source>
</evidence>
<proteinExistence type="predicted"/>
<dbReference type="Gene3D" id="2.40.50.100">
    <property type="match status" value="1"/>
</dbReference>
<dbReference type="InterPro" id="IPR008995">
    <property type="entry name" value="Mo/tungstate-bd_C_term_dom"/>
</dbReference>
<evidence type="ECO:0000313" key="4">
    <source>
        <dbReference type="EMBL" id="TNJ36658.1"/>
    </source>
</evidence>
<evidence type="ECO:0000313" key="5">
    <source>
        <dbReference type="Proteomes" id="UP000309544"/>
    </source>
</evidence>
<dbReference type="AlphaFoldDB" id="A0A5C4S0D3"/>
<name>A0A5C4S0D3_PROVB</name>
<keyword evidence="1 2" id="KW-0500">Molybdenum</keyword>
<organism evidence="4 5">
    <name type="scientific">Prosthecochloris vibrioformis</name>
    <name type="common">Chlorobium vibrioforme</name>
    <dbReference type="NCBI Taxonomy" id="1098"/>
    <lineage>
        <taxon>Bacteria</taxon>
        <taxon>Pseudomonadati</taxon>
        <taxon>Chlorobiota</taxon>
        <taxon>Chlorobiia</taxon>
        <taxon>Chlorobiales</taxon>
        <taxon>Chlorobiaceae</taxon>
        <taxon>Prosthecochloris</taxon>
    </lineage>
</organism>
<keyword evidence="5" id="KW-1185">Reference proteome</keyword>
<dbReference type="EMBL" id="VDCI01000004">
    <property type="protein sequence ID" value="TNJ36658.1"/>
    <property type="molecule type" value="Genomic_DNA"/>
</dbReference>
<sequence>MNKVRAEVRTIKASGHLHRITLDAGGETFVVITLELGEDFVVGSRVYISFKSTHVAIARGLQGDVTISNRIASKVETIRRKPILTEVVLYSRAGSFTALITTRAFERLGLQEGDEVTALMKASDLYLSVREGDA</sequence>
<gene>
    <name evidence="4" type="ORF">FGF68_06235</name>
</gene>
<protein>
    <submittedName>
        <fullName evidence="4">Transporter</fullName>
    </submittedName>
</protein>
<dbReference type="RefSeq" id="WP_139626576.1">
    <property type="nucleotide sequence ID" value="NZ_VDCI01000004.1"/>
</dbReference>
<dbReference type="PROSITE" id="PS51866">
    <property type="entry name" value="MOP"/>
    <property type="match status" value="1"/>
</dbReference>
<reference evidence="4 5" key="1">
    <citation type="submission" date="2019-05" db="EMBL/GenBank/DDBJ databases">
        <title>Draft Whole-Genome sequence of the green sulfur bacterium Prosthecochloris vibrioformis DSM 260.</title>
        <authorList>
            <person name="Meyer T.E."/>
            <person name="Kyndt J.A."/>
        </authorList>
    </citation>
    <scope>NUCLEOTIDE SEQUENCE [LARGE SCALE GENOMIC DNA]</scope>
    <source>
        <strain evidence="4 5">DSM 260</strain>
    </source>
</reference>
<dbReference type="Proteomes" id="UP000309544">
    <property type="component" value="Unassembled WGS sequence"/>
</dbReference>
<accession>A0A5C4S0D3</accession>
<dbReference type="Pfam" id="PF03459">
    <property type="entry name" value="TOBE"/>
    <property type="match status" value="1"/>
</dbReference>
<feature type="domain" description="Mop" evidence="3">
    <location>
        <begin position="64"/>
        <end position="129"/>
    </location>
</feature>
<evidence type="ECO:0000256" key="1">
    <source>
        <dbReference type="ARBA" id="ARBA00022505"/>
    </source>
</evidence>
<dbReference type="SUPFAM" id="SSF50331">
    <property type="entry name" value="MOP-like"/>
    <property type="match status" value="1"/>
</dbReference>